<accession>A0A0B7B866</accession>
<name>A0A0B7B866_9EUPU</name>
<proteinExistence type="predicted"/>
<sequence>QLIVGLRKETWPQNTELCEKLYRGTESLKNTVKFMIRVGSSVKPGSQERERERNTTR</sequence>
<evidence type="ECO:0000313" key="1">
    <source>
        <dbReference type="EMBL" id="CEK89218.1"/>
    </source>
</evidence>
<reference evidence="1" key="1">
    <citation type="submission" date="2014-12" db="EMBL/GenBank/DDBJ databases">
        <title>Insight into the proteome of Arion vulgaris.</title>
        <authorList>
            <person name="Aradska J."/>
            <person name="Bulat T."/>
            <person name="Smidak R."/>
            <person name="Sarate P."/>
            <person name="Gangsoo J."/>
            <person name="Sialana F."/>
            <person name="Bilban M."/>
            <person name="Lubec G."/>
        </authorList>
    </citation>
    <scope>NUCLEOTIDE SEQUENCE</scope>
    <source>
        <tissue evidence="1">Skin</tissue>
    </source>
</reference>
<dbReference type="EMBL" id="HACG01042353">
    <property type="protein sequence ID" value="CEK89218.1"/>
    <property type="molecule type" value="Transcribed_RNA"/>
</dbReference>
<protein>
    <submittedName>
        <fullName evidence="1">Uncharacterized protein</fullName>
    </submittedName>
</protein>
<gene>
    <name evidence="1" type="primary">ORF169616</name>
</gene>
<feature type="non-terminal residue" evidence="1">
    <location>
        <position position="1"/>
    </location>
</feature>
<organism evidence="1">
    <name type="scientific">Arion vulgaris</name>
    <dbReference type="NCBI Taxonomy" id="1028688"/>
    <lineage>
        <taxon>Eukaryota</taxon>
        <taxon>Metazoa</taxon>
        <taxon>Spiralia</taxon>
        <taxon>Lophotrochozoa</taxon>
        <taxon>Mollusca</taxon>
        <taxon>Gastropoda</taxon>
        <taxon>Heterobranchia</taxon>
        <taxon>Euthyneura</taxon>
        <taxon>Panpulmonata</taxon>
        <taxon>Eupulmonata</taxon>
        <taxon>Stylommatophora</taxon>
        <taxon>Helicina</taxon>
        <taxon>Arionoidea</taxon>
        <taxon>Arionidae</taxon>
        <taxon>Arion</taxon>
    </lineage>
</organism>
<dbReference type="AlphaFoldDB" id="A0A0B7B866"/>